<gene>
    <name evidence="2" type="ORF">sscle_10g076880</name>
</gene>
<feature type="region of interest" description="Disordered" evidence="1">
    <location>
        <begin position="265"/>
        <end position="293"/>
    </location>
</feature>
<dbReference type="RefSeq" id="XP_001590652.1">
    <property type="nucleotide sequence ID" value="XM_001590602.1"/>
</dbReference>
<reference evidence="3" key="1">
    <citation type="journal article" date="2017" name="Genome Biol. Evol.">
        <title>The complete genome sequence of the phytopathogenic fungus Sclerotinia sclerotiorum reveals insights into the genome architecture of broad host range pathogens.</title>
        <authorList>
            <person name="Derbyshire M."/>
            <person name="Denton-Giles M."/>
            <person name="Hegedus D."/>
            <person name="Seifbarghy S."/>
            <person name="Rollins J."/>
            <person name="van Kan J."/>
            <person name="Seidl M.F."/>
            <person name="Faino L."/>
            <person name="Mbengue M."/>
            <person name="Navaud O."/>
            <person name="Raffaele S."/>
            <person name="Hammond-Kosack K."/>
            <person name="Heard S."/>
            <person name="Oliver R."/>
        </authorList>
    </citation>
    <scope>NUCLEOTIDE SEQUENCE [LARGE SCALE GENOMIC DNA]</scope>
    <source>
        <strain evidence="3">ATCC 18683 / 1980 / Ss-1</strain>
    </source>
</reference>
<feature type="compositionally biased region" description="Polar residues" evidence="1">
    <location>
        <begin position="185"/>
        <end position="196"/>
    </location>
</feature>
<evidence type="ECO:0000313" key="2">
    <source>
        <dbReference type="EMBL" id="APA12918.1"/>
    </source>
</evidence>
<feature type="region of interest" description="Disordered" evidence="1">
    <location>
        <begin position="177"/>
        <end position="196"/>
    </location>
</feature>
<protein>
    <submittedName>
        <fullName evidence="2">Uncharacterized protein</fullName>
    </submittedName>
</protein>
<evidence type="ECO:0000313" key="3">
    <source>
        <dbReference type="Proteomes" id="UP000177798"/>
    </source>
</evidence>
<dbReference type="AlphaFoldDB" id="A0A1D9QDC7"/>
<dbReference type="Proteomes" id="UP000177798">
    <property type="component" value="Chromosome 10"/>
</dbReference>
<feature type="region of interest" description="Disordered" evidence="1">
    <location>
        <begin position="102"/>
        <end position="138"/>
    </location>
</feature>
<dbReference type="EMBL" id="CP017823">
    <property type="protein sequence ID" value="APA12918.1"/>
    <property type="molecule type" value="Genomic_DNA"/>
</dbReference>
<organism evidence="2 3">
    <name type="scientific">Sclerotinia sclerotiorum (strain ATCC 18683 / 1980 / Ss-1)</name>
    <name type="common">White mold</name>
    <name type="synonym">Whetzelinia sclerotiorum</name>
    <dbReference type="NCBI Taxonomy" id="665079"/>
    <lineage>
        <taxon>Eukaryota</taxon>
        <taxon>Fungi</taxon>
        <taxon>Dikarya</taxon>
        <taxon>Ascomycota</taxon>
        <taxon>Pezizomycotina</taxon>
        <taxon>Leotiomycetes</taxon>
        <taxon>Helotiales</taxon>
        <taxon>Sclerotiniaceae</taxon>
        <taxon>Sclerotinia</taxon>
    </lineage>
</organism>
<evidence type="ECO:0000256" key="1">
    <source>
        <dbReference type="SAM" id="MobiDB-lite"/>
    </source>
</evidence>
<dbReference type="OrthoDB" id="3564453at2759"/>
<dbReference type="KEGG" id="ssl:SS1G_08392"/>
<feature type="region of interest" description="Disordered" evidence="1">
    <location>
        <begin position="326"/>
        <end position="354"/>
    </location>
</feature>
<name>A0A1D9QDC7_SCLS1</name>
<feature type="compositionally biased region" description="Polar residues" evidence="1">
    <location>
        <begin position="276"/>
        <end position="285"/>
    </location>
</feature>
<feature type="compositionally biased region" description="Polar residues" evidence="1">
    <location>
        <begin position="119"/>
        <end position="129"/>
    </location>
</feature>
<dbReference type="VEuPathDB" id="FungiDB:sscle_10g076880"/>
<proteinExistence type="predicted"/>
<accession>A0A1D9QDC7</accession>
<feature type="region of interest" description="Disordered" evidence="1">
    <location>
        <begin position="1"/>
        <end position="20"/>
    </location>
</feature>
<feature type="compositionally biased region" description="Polar residues" evidence="1">
    <location>
        <begin position="326"/>
        <end position="336"/>
    </location>
</feature>
<sequence length="468" mass="50077">MTQPTENAIEPAEKGTMPENPVQQAQVLTIEDVAHLGFDHELIRFAVFHTNGCIWEAADVLLKFESRPDKGSAGELLEFALWILEKDRIKALRALARFRSGAPAHPVMPGSKTTKKSAEASNAETAEQKSSLKKVTSWGESQSNVVGTALQKQAINEDAAKQETTMPQMHQVSEAIDNSDDHTQDASNSGQPQSGTVVTTIQAEPIIAKVTVSNQIQSKTVATTIKKEPTGQQVTSTQTKTSAGMNICGSSTKRKLEVIEISDDEADDVDVRSPSRVKTGNSSGKDSVVEDSAVDDTAANVSTADDSVAIVSTADDIAAGVSAGNISTADDSATNDSARKDPTDDSSGAFQTPEVPLQLVNEGKWADKRIAWAEKFFQRSESRIILGEGAGSSSNTHKLDCFLRVFQRAESLATIRKGLLALESQAYPYSTNCILEGAVASATIDLKDACSHCLVTHTWMLNLDDKPG</sequence>